<dbReference type="AlphaFoldDB" id="A0A382B5I2"/>
<dbReference type="GO" id="GO:1990904">
    <property type="term" value="C:ribonucleoprotein complex"/>
    <property type="evidence" value="ECO:0007669"/>
    <property type="project" value="UniProtKB-KW"/>
</dbReference>
<proteinExistence type="inferred from homology"/>
<dbReference type="SUPFAM" id="SSF54821">
    <property type="entry name" value="Ribosomal protein S3 C-terminal domain"/>
    <property type="match status" value="1"/>
</dbReference>
<keyword evidence="2" id="KW-0689">Ribosomal protein</keyword>
<comment type="similarity">
    <text evidence="1">Belongs to the universal ribosomal protein uS3 family.</text>
</comment>
<dbReference type="EMBL" id="UINC01028286">
    <property type="protein sequence ID" value="SVB09015.1"/>
    <property type="molecule type" value="Genomic_DNA"/>
</dbReference>
<evidence type="ECO:0000313" key="4">
    <source>
        <dbReference type="EMBL" id="SVB09015.1"/>
    </source>
</evidence>
<sequence>YGTGVSNTTFGIIGVKVWIYKGDILPVKEAEKPRGFDEKEKALA</sequence>
<keyword evidence="3" id="KW-0687">Ribonucleoprotein</keyword>
<evidence type="ECO:0000256" key="2">
    <source>
        <dbReference type="ARBA" id="ARBA00022980"/>
    </source>
</evidence>
<accession>A0A382B5I2</accession>
<reference evidence="4" key="1">
    <citation type="submission" date="2018-05" db="EMBL/GenBank/DDBJ databases">
        <authorList>
            <person name="Lanie J.A."/>
            <person name="Ng W.-L."/>
            <person name="Kazmierczak K.M."/>
            <person name="Andrzejewski T.M."/>
            <person name="Davidsen T.M."/>
            <person name="Wayne K.J."/>
            <person name="Tettelin H."/>
            <person name="Glass J.I."/>
            <person name="Rusch D."/>
            <person name="Podicherti R."/>
            <person name="Tsui H.-C.T."/>
            <person name="Winkler M.E."/>
        </authorList>
    </citation>
    <scope>NUCLEOTIDE SEQUENCE</scope>
</reference>
<dbReference type="GO" id="GO:0005840">
    <property type="term" value="C:ribosome"/>
    <property type="evidence" value="ECO:0007669"/>
    <property type="project" value="UniProtKB-KW"/>
</dbReference>
<feature type="non-terminal residue" evidence="4">
    <location>
        <position position="1"/>
    </location>
</feature>
<gene>
    <name evidence="4" type="ORF">METZ01_LOCUS161869</name>
</gene>
<evidence type="ECO:0000256" key="3">
    <source>
        <dbReference type="ARBA" id="ARBA00023274"/>
    </source>
</evidence>
<name>A0A382B5I2_9ZZZZ</name>
<organism evidence="4">
    <name type="scientific">marine metagenome</name>
    <dbReference type="NCBI Taxonomy" id="408172"/>
    <lineage>
        <taxon>unclassified sequences</taxon>
        <taxon>metagenomes</taxon>
        <taxon>ecological metagenomes</taxon>
    </lineage>
</organism>
<evidence type="ECO:0000256" key="1">
    <source>
        <dbReference type="ARBA" id="ARBA00010761"/>
    </source>
</evidence>
<protein>
    <recommendedName>
        <fullName evidence="5">Ribosomal protein S3 C-terminal domain-containing protein</fullName>
    </recommendedName>
</protein>
<dbReference type="Gene3D" id="3.30.1140.32">
    <property type="entry name" value="Ribosomal protein S3, C-terminal domain"/>
    <property type="match status" value="1"/>
</dbReference>
<evidence type="ECO:0008006" key="5">
    <source>
        <dbReference type="Google" id="ProtNLM"/>
    </source>
</evidence>
<dbReference type="InterPro" id="IPR036419">
    <property type="entry name" value="Ribosomal_S3_C_sf"/>
</dbReference>